<evidence type="ECO:0000256" key="1">
    <source>
        <dbReference type="SAM" id="Phobius"/>
    </source>
</evidence>
<proteinExistence type="predicted"/>
<keyword evidence="1" id="KW-0812">Transmembrane</keyword>
<dbReference type="Proteomes" id="UP000509346">
    <property type="component" value="Chromosome"/>
</dbReference>
<feature type="transmembrane region" description="Helical" evidence="1">
    <location>
        <begin position="35"/>
        <end position="52"/>
    </location>
</feature>
<dbReference type="KEGG" id="hpel:HZS54_08110"/>
<evidence type="ECO:0000313" key="3">
    <source>
        <dbReference type="Proteomes" id="UP000509346"/>
    </source>
</evidence>
<dbReference type="Pfam" id="PF26262">
    <property type="entry name" value="DUF8066"/>
    <property type="match status" value="1"/>
</dbReference>
<keyword evidence="1" id="KW-0472">Membrane</keyword>
<keyword evidence="3" id="KW-1185">Reference proteome</keyword>
<reference evidence="2 3" key="1">
    <citation type="submission" date="2020-07" db="EMBL/GenBank/DDBJ databases">
        <title>Halosimplex litoreum sp. nov. and Halosimplex rubrum sp. nov., isolated from different salt environments.</title>
        <authorList>
            <person name="Cui H."/>
        </authorList>
    </citation>
    <scope>NUCLEOTIDE SEQUENCE [LARGE SCALE GENOMIC DNA]</scope>
    <source>
        <strain evidence="2 3">R2</strain>
    </source>
</reference>
<dbReference type="GeneID" id="56082545"/>
<evidence type="ECO:0000313" key="2">
    <source>
        <dbReference type="EMBL" id="QLH81592.1"/>
    </source>
</evidence>
<gene>
    <name evidence="2" type="ORF">HZS54_08110</name>
</gene>
<keyword evidence="1" id="KW-1133">Transmembrane helix</keyword>
<dbReference type="RefSeq" id="WP_179921732.1">
    <property type="nucleotide sequence ID" value="NZ_CP058909.1"/>
</dbReference>
<sequence length="75" mass="8022">MSGWSPPSLPRELLAAFGAAYLLVIAYALLVQGAILLGVLPGVLLIGAYLLWRIMAAVEAIADGVQRIAEQMERE</sequence>
<accession>A0A7D5TRW0</accession>
<evidence type="ECO:0008006" key="4">
    <source>
        <dbReference type="Google" id="ProtNLM"/>
    </source>
</evidence>
<protein>
    <recommendedName>
        <fullName evidence="4">DUF4282 domain-containing protein</fullName>
    </recommendedName>
</protein>
<organism evidence="2 3">
    <name type="scientific">Halosimplex pelagicum</name>
    <dbReference type="NCBI Taxonomy" id="869886"/>
    <lineage>
        <taxon>Archaea</taxon>
        <taxon>Methanobacteriati</taxon>
        <taxon>Methanobacteriota</taxon>
        <taxon>Stenosarchaea group</taxon>
        <taxon>Halobacteria</taxon>
        <taxon>Halobacteriales</taxon>
        <taxon>Haloarculaceae</taxon>
        <taxon>Halosimplex</taxon>
    </lineage>
</organism>
<dbReference type="InterPro" id="IPR058379">
    <property type="entry name" value="DUF8066"/>
</dbReference>
<name>A0A7D5TRW0_9EURY</name>
<feature type="transmembrane region" description="Helical" evidence="1">
    <location>
        <begin position="12"/>
        <end position="29"/>
    </location>
</feature>
<dbReference type="EMBL" id="CP058909">
    <property type="protein sequence ID" value="QLH81592.1"/>
    <property type="molecule type" value="Genomic_DNA"/>
</dbReference>
<dbReference type="AlphaFoldDB" id="A0A7D5TRW0"/>